<dbReference type="Gene3D" id="1.10.8.10">
    <property type="entry name" value="DNA helicase RuvA subunit, C-terminal domain"/>
    <property type="match status" value="1"/>
</dbReference>
<evidence type="ECO:0000256" key="1">
    <source>
        <dbReference type="ARBA" id="ARBA00004123"/>
    </source>
</evidence>
<dbReference type="PROSITE" id="PS51450">
    <property type="entry name" value="LRR"/>
    <property type="match status" value="1"/>
</dbReference>
<evidence type="ECO:0000256" key="8">
    <source>
        <dbReference type="SAM" id="MobiDB-lite"/>
    </source>
</evidence>
<name>A0A0E9NQZ4_SAICN</name>
<feature type="region of interest" description="Disordered" evidence="8">
    <location>
        <begin position="1"/>
        <end position="80"/>
    </location>
</feature>
<evidence type="ECO:0000256" key="6">
    <source>
        <dbReference type="ARBA" id="ARBA00022816"/>
    </source>
</evidence>
<sequence>MPPAKTNLNDGRWQRGGGAVRSGGRGGGRGRGASRGLNVREDREGDIDMGGDSGAGMRRHNPYGARRRGGGNAPRIHDHSNKGDLIDVRIKGYEGGTEDDFVAFVKRKGSMAFSGIRYDNSVMVITVRGIAAARQIGRLDGFSFAGNKLEVTLPEDTAMDGPREMSKDTQNTLDRLLTFLNNRYQEHTKLLDLSNMESDPIMAGLGINTATKGTQSKMFPALMKLCTKHHPDAESVNLSDNRLPSVHNVTALAQTYPKLKNLSLSNNRIAKWSDLDPWAGKNKFPELQELVFEGNPLLETELAKPNGDELYRAEMVRRFPNLRMLDGMVVVSAGANISFDIPDTEAKASDGRPQLPAPITPNCFEEDLVRSTVHRFVGAFYKLWDSNRADLTNYYGPQALFSISVNVQAPQGKSTGNGAFKTVGKWDNYTPQNRNLLRITSLEGRTNRLHVGPENIGKIFDLLPKSSHDLTNPALFCVDAFWLGGLTGPEGTDASRAIQVMVHGEFTETIPASGKKGAKPTLSKRSFDRAFVIGAAAPGSRAAAIGSDCEIISDSLIVRAWGGHDAWQPQEETPIVGQVAPPSTPAMPTEAAPPAAAMPVPGAPVLPPGMTEQQAILIQQLMQATGLNMQFAQMCLAESGWDPATAMQTFESRMIRIFNCEGRRGERASFELYFLFSFYEGYD</sequence>
<reference evidence="11 12" key="3">
    <citation type="journal article" date="2015" name="Genome Announc.">
        <title>Draft Genome Sequence of the Archiascomycetous Yeast Saitoella complicata.</title>
        <authorList>
            <person name="Yamauchi K."/>
            <person name="Kondo S."/>
            <person name="Hamamoto M."/>
            <person name="Takahashi Y."/>
            <person name="Ogura Y."/>
            <person name="Hayashi T."/>
            <person name="Nishida H."/>
        </authorList>
    </citation>
    <scope>NUCLEOTIDE SEQUENCE [LARGE SCALE GENOMIC DNA]</scope>
    <source>
        <strain evidence="11 12">NRRL Y-17804</strain>
    </source>
</reference>
<evidence type="ECO:0000256" key="5">
    <source>
        <dbReference type="ARBA" id="ARBA00022737"/>
    </source>
</evidence>
<reference evidence="11 12" key="1">
    <citation type="journal article" date="2011" name="J. Gen. Appl. Microbiol.">
        <title>Draft genome sequencing of the enigmatic yeast Saitoella complicata.</title>
        <authorList>
            <person name="Nishida H."/>
            <person name="Hamamoto M."/>
            <person name="Sugiyama J."/>
        </authorList>
    </citation>
    <scope>NUCLEOTIDE SEQUENCE [LARGE SCALE GENOMIC DNA]</scope>
    <source>
        <strain evidence="11 12">NRRL Y-17804</strain>
    </source>
</reference>
<keyword evidence="6" id="KW-0509">mRNA transport</keyword>
<protein>
    <recommendedName>
        <fullName evidence="13">NTF2 domain-containing protein</fullName>
    </recommendedName>
</protein>
<dbReference type="GO" id="GO:0003723">
    <property type="term" value="F:RNA binding"/>
    <property type="evidence" value="ECO:0007669"/>
    <property type="project" value="TreeGrafter"/>
</dbReference>
<dbReference type="Pfam" id="PF18444">
    <property type="entry name" value="RRM_9"/>
    <property type="match status" value="1"/>
</dbReference>
<dbReference type="InterPro" id="IPR005637">
    <property type="entry name" value="TAP_C_dom"/>
</dbReference>
<keyword evidence="4" id="KW-0433">Leucine-rich repeat</keyword>
<dbReference type="PROSITE" id="PS51281">
    <property type="entry name" value="TAP_C"/>
    <property type="match status" value="1"/>
</dbReference>
<dbReference type="GO" id="GO:0005634">
    <property type="term" value="C:nucleus"/>
    <property type="evidence" value="ECO:0007669"/>
    <property type="project" value="UniProtKB-SubCell"/>
</dbReference>
<keyword evidence="5" id="KW-0677">Repeat</keyword>
<dbReference type="CDD" id="cd14342">
    <property type="entry name" value="UBA_TAP-C"/>
    <property type="match status" value="1"/>
</dbReference>
<keyword evidence="12" id="KW-1185">Reference proteome</keyword>
<dbReference type="PANTHER" id="PTHR10662:SF22">
    <property type="entry name" value="NUCLEAR RNA EXPORT FACTOR 1"/>
    <property type="match status" value="1"/>
</dbReference>
<evidence type="ECO:0000313" key="11">
    <source>
        <dbReference type="EMBL" id="GAO52279.1"/>
    </source>
</evidence>
<dbReference type="SMART" id="SM00804">
    <property type="entry name" value="TAP_C"/>
    <property type="match status" value="1"/>
</dbReference>
<comment type="caution">
    <text evidence="11">The sequence shown here is derived from an EMBL/GenBank/DDBJ whole genome shotgun (WGS) entry which is preliminary data.</text>
</comment>
<dbReference type="InterPro" id="IPR057125">
    <property type="entry name" value="NXF1/2/3/5-like_LRR"/>
</dbReference>
<dbReference type="Gene3D" id="3.80.10.10">
    <property type="entry name" value="Ribonuclease Inhibitor"/>
    <property type="match status" value="1"/>
</dbReference>
<dbReference type="InterPro" id="IPR032675">
    <property type="entry name" value="LRR_dom_sf"/>
</dbReference>
<dbReference type="InterPro" id="IPR030217">
    <property type="entry name" value="NXF_fam"/>
</dbReference>
<dbReference type="Pfam" id="PF24048">
    <property type="entry name" value="LRR_NXF1-5"/>
    <property type="match status" value="1"/>
</dbReference>
<dbReference type="InterPro" id="IPR018222">
    <property type="entry name" value="Nuclear_transport_factor_2_euk"/>
</dbReference>
<accession>A0A0E9NQZ4</accession>
<dbReference type="InterPro" id="IPR040736">
    <property type="entry name" value="Mex67_RRM"/>
</dbReference>
<dbReference type="InterPro" id="IPR001611">
    <property type="entry name" value="Leu-rich_rpt"/>
</dbReference>
<dbReference type="PANTHER" id="PTHR10662">
    <property type="entry name" value="NUCLEAR RNA EXPORT FACTOR"/>
    <property type="match status" value="1"/>
</dbReference>
<dbReference type="Pfam" id="PF03943">
    <property type="entry name" value="TAP_C"/>
    <property type="match status" value="1"/>
</dbReference>
<dbReference type="Gene3D" id="3.10.450.50">
    <property type="match status" value="1"/>
</dbReference>
<evidence type="ECO:0000256" key="3">
    <source>
        <dbReference type="ARBA" id="ARBA00022448"/>
    </source>
</evidence>
<dbReference type="InterPro" id="IPR002075">
    <property type="entry name" value="NTF2_dom"/>
</dbReference>
<feature type="compositionally biased region" description="Basic residues" evidence="8">
    <location>
        <begin position="57"/>
        <end position="69"/>
    </location>
</feature>
<feature type="domain" description="NTF2" evidence="9">
    <location>
        <begin position="372"/>
        <end position="552"/>
    </location>
</feature>
<dbReference type="Proteomes" id="UP000033140">
    <property type="component" value="Unassembled WGS sequence"/>
</dbReference>
<proteinExistence type="inferred from homology"/>
<evidence type="ECO:0000256" key="4">
    <source>
        <dbReference type="ARBA" id="ARBA00022614"/>
    </source>
</evidence>
<dbReference type="PROSITE" id="PS50177">
    <property type="entry name" value="NTF2_DOMAIN"/>
    <property type="match status" value="1"/>
</dbReference>
<feature type="domain" description="TAP-C" evidence="10">
    <location>
        <begin position="612"/>
        <end position="673"/>
    </location>
</feature>
<evidence type="ECO:0000256" key="7">
    <source>
        <dbReference type="ARBA" id="ARBA00023242"/>
    </source>
</evidence>
<keyword evidence="7" id="KW-0539">Nucleus</keyword>
<reference evidence="11 12" key="2">
    <citation type="journal article" date="2014" name="J. Gen. Appl. Microbiol.">
        <title>The early diverging ascomycetous budding yeast Saitoella complicata has three histone deacetylases belonging to the Clr6, Hos2, and Rpd3 lineages.</title>
        <authorList>
            <person name="Nishida H."/>
            <person name="Matsumoto T."/>
            <person name="Kondo S."/>
            <person name="Hamamoto M."/>
            <person name="Yoshikawa H."/>
        </authorList>
    </citation>
    <scope>NUCLEOTIDE SEQUENCE [LARGE SCALE GENOMIC DNA]</scope>
    <source>
        <strain evidence="11 12">NRRL Y-17804</strain>
    </source>
</reference>
<dbReference type="InterPro" id="IPR032710">
    <property type="entry name" value="NTF2-like_dom_sf"/>
</dbReference>
<organism evidence="11 12">
    <name type="scientific">Saitoella complicata (strain BCRC 22490 / CBS 7301 / JCM 7358 / NBRC 10748 / NRRL Y-17804)</name>
    <dbReference type="NCBI Taxonomy" id="698492"/>
    <lineage>
        <taxon>Eukaryota</taxon>
        <taxon>Fungi</taxon>
        <taxon>Dikarya</taxon>
        <taxon>Ascomycota</taxon>
        <taxon>Taphrinomycotina</taxon>
        <taxon>Taphrinomycotina incertae sedis</taxon>
        <taxon>Saitoella</taxon>
    </lineage>
</organism>
<evidence type="ECO:0000313" key="12">
    <source>
        <dbReference type="Proteomes" id="UP000033140"/>
    </source>
</evidence>
<keyword evidence="3" id="KW-0813">Transport</keyword>
<dbReference type="Pfam" id="PF22602">
    <property type="entry name" value="NXF_NTF2"/>
    <property type="match status" value="1"/>
</dbReference>
<comment type="similarity">
    <text evidence="2">Belongs to the NXF family.</text>
</comment>
<evidence type="ECO:0008006" key="13">
    <source>
        <dbReference type="Google" id="ProtNLM"/>
    </source>
</evidence>
<comment type="subcellular location">
    <subcellularLocation>
        <location evidence="1">Nucleus</location>
    </subcellularLocation>
</comment>
<dbReference type="OMA" id="YGGHEAW"/>
<evidence type="ECO:0000259" key="9">
    <source>
        <dbReference type="PROSITE" id="PS50177"/>
    </source>
</evidence>
<dbReference type="SUPFAM" id="SSF52058">
    <property type="entry name" value="L domain-like"/>
    <property type="match status" value="1"/>
</dbReference>
<dbReference type="GO" id="GO:0016973">
    <property type="term" value="P:poly(A)+ mRNA export from nucleus"/>
    <property type="evidence" value="ECO:0007669"/>
    <property type="project" value="TreeGrafter"/>
</dbReference>
<dbReference type="InterPro" id="IPR009060">
    <property type="entry name" value="UBA-like_sf"/>
</dbReference>
<gene>
    <name evidence="11" type="ORF">G7K_6359-t1</name>
</gene>
<dbReference type="AlphaFoldDB" id="A0A0E9NQZ4"/>
<feature type="compositionally biased region" description="Gly residues" evidence="8">
    <location>
        <begin position="14"/>
        <end position="33"/>
    </location>
</feature>
<evidence type="ECO:0000256" key="2">
    <source>
        <dbReference type="ARBA" id="ARBA00009285"/>
    </source>
</evidence>
<dbReference type="EMBL" id="BACD03000064">
    <property type="protein sequence ID" value="GAO52279.1"/>
    <property type="molecule type" value="Genomic_DNA"/>
</dbReference>
<dbReference type="SUPFAM" id="SSF54427">
    <property type="entry name" value="NTF2-like"/>
    <property type="match status" value="1"/>
</dbReference>
<dbReference type="STRING" id="698492.A0A0E9NQZ4"/>
<evidence type="ECO:0000259" key="10">
    <source>
        <dbReference type="PROSITE" id="PS51281"/>
    </source>
</evidence>
<dbReference type="SUPFAM" id="SSF46934">
    <property type="entry name" value="UBA-like"/>
    <property type="match status" value="1"/>
</dbReference>